<evidence type="ECO:0000313" key="2">
    <source>
        <dbReference type="EMBL" id="CCI11610.1"/>
    </source>
</evidence>
<organism evidence="2 3">
    <name type="scientific">Albugo candida</name>
    <dbReference type="NCBI Taxonomy" id="65357"/>
    <lineage>
        <taxon>Eukaryota</taxon>
        <taxon>Sar</taxon>
        <taxon>Stramenopiles</taxon>
        <taxon>Oomycota</taxon>
        <taxon>Peronosporomycetes</taxon>
        <taxon>Albuginales</taxon>
        <taxon>Albuginaceae</taxon>
        <taxon>Albugo</taxon>
    </lineage>
</organism>
<feature type="transmembrane region" description="Helical" evidence="1">
    <location>
        <begin position="82"/>
        <end position="104"/>
    </location>
</feature>
<accession>A0A024FWW8</accession>
<gene>
    <name evidence="2" type="ORF">BN9_131860</name>
</gene>
<dbReference type="EMBL" id="CAIX01001329">
    <property type="protein sequence ID" value="CCI11610.1"/>
    <property type="molecule type" value="Genomic_DNA"/>
</dbReference>
<evidence type="ECO:0000313" key="3">
    <source>
        <dbReference type="Proteomes" id="UP000053237"/>
    </source>
</evidence>
<feature type="transmembrane region" description="Helical" evidence="1">
    <location>
        <begin position="54"/>
        <end position="76"/>
    </location>
</feature>
<comment type="caution">
    <text evidence="2">The sequence shown here is derived from an EMBL/GenBank/DDBJ whole genome shotgun (WGS) entry which is preliminary data.</text>
</comment>
<keyword evidence="1" id="KW-1133">Transmembrane helix</keyword>
<dbReference type="AlphaFoldDB" id="A0A024FWW8"/>
<keyword evidence="1" id="KW-0812">Transmembrane</keyword>
<protein>
    <submittedName>
        <fullName evidence="2">Uncharacterized protein</fullName>
    </submittedName>
</protein>
<keyword evidence="1" id="KW-0472">Membrane</keyword>
<name>A0A024FWW8_9STRA</name>
<keyword evidence="3" id="KW-1185">Reference proteome</keyword>
<evidence type="ECO:0000256" key="1">
    <source>
        <dbReference type="SAM" id="Phobius"/>
    </source>
</evidence>
<reference evidence="2 3" key="1">
    <citation type="submission" date="2012-05" db="EMBL/GenBank/DDBJ databases">
        <title>Recombination and specialization in a pathogen metapopulation.</title>
        <authorList>
            <person name="Gardiner A."/>
            <person name="Kemen E."/>
            <person name="Schultz-Larsen T."/>
            <person name="MacLean D."/>
            <person name="Van Oosterhout C."/>
            <person name="Jones J.D.G."/>
        </authorList>
    </citation>
    <scope>NUCLEOTIDE SEQUENCE [LARGE SCALE GENOMIC DNA]</scope>
    <source>
        <strain evidence="2 3">Ac Nc2</strain>
    </source>
</reference>
<sequence>MKRGVIVVQTSQNSGNGELYEQVMIDHTSVKDQHVRVFKQLVDARFMLMKLGEVLLWTGNSSAEIAMLWVILRILVLPAIRMLVIPFCYFILLRLLVLSLMLAADDCARINLLLYQIPMASLVSVSQTRCPNHRTVRSALLVHIC</sequence>
<dbReference type="Proteomes" id="UP000053237">
    <property type="component" value="Unassembled WGS sequence"/>
</dbReference>
<proteinExistence type="predicted"/>
<dbReference type="InParanoid" id="A0A024FWW8"/>